<comment type="caution">
    <text evidence="2">The sequence shown here is derived from an EMBL/GenBank/DDBJ whole genome shotgun (WGS) entry which is preliminary data.</text>
</comment>
<name>A0A7C9P3F8_9GAMM</name>
<dbReference type="EMBL" id="JAAEHK010000011">
    <property type="protein sequence ID" value="NDL70770.1"/>
    <property type="molecule type" value="Genomic_DNA"/>
</dbReference>
<dbReference type="RefSeq" id="WP_162218656.1">
    <property type="nucleotide sequence ID" value="NZ_JAAEHK010000011.1"/>
</dbReference>
<dbReference type="OrthoDB" id="9804872at2"/>
<dbReference type="Gene3D" id="3.10.620.30">
    <property type="match status" value="1"/>
</dbReference>
<dbReference type="PANTHER" id="PTHR33490">
    <property type="entry name" value="BLR5614 PROTEIN-RELATED"/>
    <property type="match status" value="1"/>
</dbReference>
<evidence type="ECO:0000313" key="2">
    <source>
        <dbReference type="EMBL" id="NDL70770.1"/>
    </source>
</evidence>
<dbReference type="PANTHER" id="PTHR33490:SF1">
    <property type="entry name" value="SLL1233 PROTEIN"/>
    <property type="match status" value="1"/>
</dbReference>
<proteinExistence type="predicted"/>
<evidence type="ECO:0000313" key="3">
    <source>
        <dbReference type="Proteomes" id="UP000480312"/>
    </source>
</evidence>
<dbReference type="InterPro" id="IPR038765">
    <property type="entry name" value="Papain-like_cys_pep_sf"/>
</dbReference>
<dbReference type="InterPro" id="IPR002931">
    <property type="entry name" value="Transglutaminase-like"/>
</dbReference>
<protein>
    <submittedName>
        <fullName evidence="2">Transglutaminase family protein</fullName>
    </submittedName>
</protein>
<organism evidence="2 3">
    <name type="scientific">Vreelandella alkaliphila</name>
    <dbReference type="NCBI Taxonomy" id="272774"/>
    <lineage>
        <taxon>Bacteria</taxon>
        <taxon>Pseudomonadati</taxon>
        <taxon>Pseudomonadota</taxon>
        <taxon>Gammaproteobacteria</taxon>
        <taxon>Oceanospirillales</taxon>
        <taxon>Halomonadaceae</taxon>
        <taxon>Vreelandella</taxon>
    </lineage>
</organism>
<reference evidence="2 3" key="1">
    <citation type="submission" date="2020-01" db="EMBL/GenBank/DDBJ databases">
        <title>Whole genome sequencing of Halomonas alkaliphila strain LS44.</title>
        <authorList>
            <person name="Kumar S."/>
            <person name="Paul D."/>
            <person name="Shouche Y."/>
            <person name="Suryavanshi M.V."/>
        </authorList>
    </citation>
    <scope>NUCLEOTIDE SEQUENCE [LARGE SCALE GENOMIC DNA]</scope>
    <source>
        <strain evidence="2 3">LS44</strain>
    </source>
</reference>
<sequence>MPTRVALHHRTTYRFDRPVNLSPHIVRLRPAPQCRTHIDDYSLAVSGEDHFLNWQQDPFGNFNARIVFPEPRNELIITVKLTASMAMINPFDFFLEEFAQRTPFAYPGELSKALWIYLEATEAGPRLSEWLKEIPRELINSVDFLVALNQRLNNDISYLLRLEPGVQSCEETLTLGRGSCRDSAWLLVQICRHLGLAARFVSGYLIQLAADEKGVDEKGVDDPHSKDVDRADLHAWTEVFLPGAGWIGLDPTSGLLAGEGHIPLAATPTTDSAAAITGSSEKCDTEFSVDMYIERIPRTP</sequence>
<dbReference type="SMART" id="SM00460">
    <property type="entry name" value="TGc"/>
    <property type="match status" value="1"/>
</dbReference>
<dbReference type="AlphaFoldDB" id="A0A7C9P3F8"/>
<dbReference type="Pfam" id="PF01841">
    <property type="entry name" value="Transglut_core"/>
    <property type="match status" value="1"/>
</dbReference>
<feature type="domain" description="Transglutaminase-like" evidence="1">
    <location>
        <begin position="172"/>
        <end position="253"/>
    </location>
</feature>
<dbReference type="Pfam" id="PF08379">
    <property type="entry name" value="Bact_transglu_N"/>
    <property type="match status" value="1"/>
</dbReference>
<accession>A0A7C9P3F8</accession>
<gene>
    <name evidence="2" type="ORF">GPL32_09680</name>
</gene>
<dbReference type="InterPro" id="IPR013589">
    <property type="entry name" value="Bac_transglu_N"/>
</dbReference>
<dbReference type="SUPFAM" id="SSF54001">
    <property type="entry name" value="Cysteine proteinases"/>
    <property type="match status" value="1"/>
</dbReference>
<dbReference type="Proteomes" id="UP000480312">
    <property type="component" value="Unassembled WGS sequence"/>
</dbReference>
<evidence type="ECO:0000259" key="1">
    <source>
        <dbReference type="SMART" id="SM00460"/>
    </source>
</evidence>